<protein>
    <submittedName>
        <fullName evidence="1">39S ribosomal protein L43, mitochondrial</fullName>
    </submittedName>
</protein>
<evidence type="ECO:0000313" key="1">
    <source>
        <dbReference type="EMBL" id="KAL3316332.1"/>
    </source>
</evidence>
<proteinExistence type="predicted"/>
<organism evidence="1 2">
    <name type="scientific">Cichlidogyrus casuarinus</name>
    <dbReference type="NCBI Taxonomy" id="1844966"/>
    <lineage>
        <taxon>Eukaryota</taxon>
        <taxon>Metazoa</taxon>
        <taxon>Spiralia</taxon>
        <taxon>Lophotrochozoa</taxon>
        <taxon>Platyhelminthes</taxon>
        <taxon>Monogenea</taxon>
        <taxon>Monopisthocotylea</taxon>
        <taxon>Dactylogyridea</taxon>
        <taxon>Ancyrocephalidae</taxon>
        <taxon>Cichlidogyrus</taxon>
    </lineage>
</organism>
<comment type="caution">
    <text evidence="1">The sequence shown here is derived from an EMBL/GenBank/DDBJ whole genome shotgun (WGS) entry which is preliminary data.</text>
</comment>
<keyword evidence="1" id="KW-0689">Ribosomal protein</keyword>
<accession>A0ABD2QAQ8</accession>
<dbReference type="AlphaFoldDB" id="A0ABD2QAQ8"/>
<keyword evidence="2" id="KW-1185">Reference proteome</keyword>
<keyword evidence="1" id="KW-0687">Ribonucleoprotein</keyword>
<dbReference type="Gene3D" id="3.40.30.10">
    <property type="entry name" value="Glutaredoxin"/>
    <property type="match status" value="1"/>
</dbReference>
<dbReference type="Proteomes" id="UP001626550">
    <property type="component" value="Unassembled WGS sequence"/>
</dbReference>
<dbReference type="GO" id="GO:0005840">
    <property type="term" value="C:ribosome"/>
    <property type="evidence" value="ECO:0007669"/>
    <property type="project" value="UniProtKB-KW"/>
</dbReference>
<sequence length="91" mass="10344">MSDAEIIQWINHLKDRSGYDIHETPKLWSTKYPSIQGIWTPLETKEPVLSPKEILADLEELCACKSENQPPTAEEELIDLAHKQSGRLSNS</sequence>
<evidence type="ECO:0000313" key="2">
    <source>
        <dbReference type="Proteomes" id="UP001626550"/>
    </source>
</evidence>
<reference evidence="1 2" key="1">
    <citation type="submission" date="2024-11" db="EMBL/GenBank/DDBJ databases">
        <title>Adaptive evolution of stress response genes in parasites aligns with host niche diversity.</title>
        <authorList>
            <person name="Hahn C."/>
            <person name="Resl P."/>
        </authorList>
    </citation>
    <scope>NUCLEOTIDE SEQUENCE [LARGE SCALE GENOMIC DNA]</scope>
    <source>
        <strain evidence="1">EGGRZ-B1_66</strain>
        <tissue evidence="1">Body</tissue>
    </source>
</reference>
<name>A0ABD2QAQ8_9PLAT</name>
<dbReference type="EMBL" id="JBJKFK010000559">
    <property type="protein sequence ID" value="KAL3316332.1"/>
    <property type="molecule type" value="Genomic_DNA"/>
</dbReference>
<gene>
    <name evidence="1" type="primary">MRPL43</name>
    <name evidence="1" type="ORF">Ciccas_005034</name>
</gene>